<proteinExistence type="predicted"/>
<evidence type="ECO:0000313" key="1">
    <source>
        <dbReference type="EMBL" id="SVE25661.1"/>
    </source>
</evidence>
<dbReference type="AlphaFoldDB" id="A0A383C0H2"/>
<name>A0A383C0H2_9ZZZZ</name>
<dbReference type="EMBL" id="UINC01204776">
    <property type="protein sequence ID" value="SVE25661.1"/>
    <property type="molecule type" value="Genomic_DNA"/>
</dbReference>
<sequence>MTDFQLDKNITMMLIITAEIVKVHLKQLLA</sequence>
<gene>
    <name evidence="1" type="ORF">METZ01_LOCUS478515</name>
</gene>
<accession>A0A383C0H2</accession>
<reference evidence="1" key="1">
    <citation type="submission" date="2018-05" db="EMBL/GenBank/DDBJ databases">
        <authorList>
            <person name="Lanie J.A."/>
            <person name="Ng W.-L."/>
            <person name="Kazmierczak K.M."/>
            <person name="Andrzejewski T.M."/>
            <person name="Davidsen T.M."/>
            <person name="Wayne K.J."/>
            <person name="Tettelin H."/>
            <person name="Glass J.I."/>
            <person name="Rusch D."/>
            <person name="Podicherti R."/>
            <person name="Tsui H.-C.T."/>
            <person name="Winkler M.E."/>
        </authorList>
    </citation>
    <scope>NUCLEOTIDE SEQUENCE</scope>
</reference>
<organism evidence="1">
    <name type="scientific">marine metagenome</name>
    <dbReference type="NCBI Taxonomy" id="408172"/>
    <lineage>
        <taxon>unclassified sequences</taxon>
        <taxon>metagenomes</taxon>
        <taxon>ecological metagenomes</taxon>
    </lineage>
</organism>
<protein>
    <submittedName>
        <fullName evidence="1">Uncharacterized protein</fullName>
    </submittedName>
</protein>